<feature type="region of interest" description="Disordered" evidence="1">
    <location>
        <begin position="337"/>
        <end position="580"/>
    </location>
</feature>
<organism evidence="2 3">
    <name type="scientific">Neoarthrinium moseri</name>
    <dbReference type="NCBI Taxonomy" id="1658444"/>
    <lineage>
        <taxon>Eukaryota</taxon>
        <taxon>Fungi</taxon>
        <taxon>Dikarya</taxon>
        <taxon>Ascomycota</taxon>
        <taxon>Pezizomycotina</taxon>
        <taxon>Sordariomycetes</taxon>
        <taxon>Xylariomycetidae</taxon>
        <taxon>Amphisphaeriales</taxon>
        <taxon>Apiosporaceae</taxon>
        <taxon>Neoarthrinium</taxon>
    </lineage>
</organism>
<feature type="region of interest" description="Disordered" evidence="1">
    <location>
        <begin position="244"/>
        <end position="325"/>
    </location>
</feature>
<feature type="region of interest" description="Disordered" evidence="1">
    <location>
        <begin position="701"/>
        <end position="739"/>
    </location>
</feature>
<feature type="compositionally biased region" description="Polar residues" evidence="1">
    <location>
        <begin position="421"/>
        <end position="446"/>
    </location>
</feature>
<feature type="compositionally biased region" description="Basic and acidic residues" evidence="1">
    <location>
        <begin position="91"/>
        <end position="104"/>
    </location>
</feature>
<feature type="compositionally biased region" description="Polar residues" evidence="1">
    <location>
        <begin position="110"/>
        <end position="123"/>
    </location>
</feature>
<evidence type="ECO:0000256" key="1">
    <source>
        <dbReference type="SAM" id="MobiDB-lite"/>
    </source>
</evidence>
<evidence type="ECO:0000313" key="3">
    <source>
        <dbReference type="Proteomes" id="UP000829685"/>
    </source>
</evidence>
<feature type="compositionally biased region" description="Polar residues" evidence="1">
    <location>
        <begin position="67"/>
        <end position="76"/>
    </location>
</feature>
<keyword evidence="3" id="KW-1185">Reference proteome</keyword>
<gene>
    <name evidence="2" type="ORF">JX265_005688</name>
</gene>
<feature type="compositionally biased region" description="Basic and acidic residues" evidence="1">
    <location>
        <begin position="551"/>
        <end position="562"/>
    </location>
</feature>
<name>A0A9P9WMT1_9PEZI</name>
<feature type="region of interest" description="Disordered" evidence="1">
    <location>
        <begin position="1"/>
        <end position="132"/>
    </location>
</feature>
<feature type="compositionally biased region" description="Polar residues" evidence="1">
    <location>
        <begin position="491"/>
        <end position="506"/>
    </location>
</feature>
<dbReference type="Proteomes" id="UP000829685">
    <property type="component" value="Unassembled WGS sequence"/>
</dbReference>
<feature type="compositionally biased region" description="Polar residues" evidence="1">
    <location>
        <begin position="22"/>
        <end position="33"/>
    </location>
</feature>
<feature type="compositionally biased region" description="Low complexity" evidence="1">
    <location>
        <begin position="368"/>
        <end position="381"/>
    </location>
</feature>
<protein>
    <submittedName>
        <fullName evidence="2">Uncharacterized protein</fullName>
    </submittedName>
</protein>
<reference evidence="2" key="1">
    <citation type="submission" date="2021-03" db="EMBL/GenBank/DDBJ databases">
        <title>Revisited historic fungal species revealed as producer of novel bioactive compounds through whole genome sequencing and comparative genomics.</title>
        <authorList>
            <person name="Vignolle G.A."/>
            <person name="Hochenegger N."/>
            <person name="Mach R.L."/>
            <person name="Mach-Aigner A.R."/>
            <person name="Javad Rahimi M."/>
            <person name="Salim K.A."/>
            <person name="Chan C.M."/>
            <person name="Lim L.B.L."/>
            <person name="Cai F."/>
            <person name="Druzhinina I.S."/>
            <person name="U'Ren J.M."/>
            <person name="Derntl C."/>
        </authorList>
    </citation>
    <scope>NUCLEOTIDE SEQUENCE</scope>
    <source>
        <strain evidence="2">TUCIM 5799</strain>
    </source>
</reference>
<dbReference type="AlphaFoldDB" id="A0A9P9WMT1"/>
<feature type="compositionally biased region" description="Basic and acidic residues" evidence="1">
    <location>
        <begin position="721"/>
        <end position="739"/>
    </location>
</feature>
<evidence type="ECO:0000313" key="2">
    <source>
        <dbReference type="EMBL" id="KAI1871702.1"/>
    </source>
</evidence>
<comment type="caution">
    <text evidence="2">The sequence shown here is derived from an EMBL/GenBank/DDBJ whole genome shotgun (WGS) entry which is preliminary data.</text>
</comment>
<feature type="compositionally biased region" description="Polar residues" evidence="1">
    <location>
        <begin position="382"/>
        <end position="412"/>
    </location>
</feature>
<feature type="compositionally biased region" description="Basic residues" evidence="1">
    <location>
        <begin position="526"/>
        <end position="535"/>
    </location>
</feature>
<dbReference type="EMBL" id="JAFIMR010000012">
    <property type="protein sequence ID" value="KAI1871702.1"/>
    <property type="molecule type" value="Genomic_DNA"/>
</dbReference>
<proteinExistence type="predicted"/>
<feature type="compositionally biased region" description="Acidic residues" evidence="1">
    <location>
        <begin position="509"/>
        <end position="518"/>
    </location>
</feature>
<sequence length="739" mass="79561">MDKENVTLSAGTSLTGGGADAHSNTSLGQNLALSPSRGLGIVANGTDKALGGSVAPQRFAPPQPAQTSAPLRSPSANAGGVKRGASLLAKPEPKKARPRKDNAGHKGKSSAVNKSGLQGSGQPSDAIDPDSCGKHLAQLMTRLHRVCKEEGHPERLFELTAQKILRDASIDNILVVLRSRWSKKLSRHATDSKKTSENKTADSKPFGLHPVDILILDSLWTQKELHGAKRSSLRSRIQLEKDSFRSSGGSWPIGEWTPAEETKWGSTNGAGDTDKNAASDDEDGAFTDDLKHDTSSGPNFGQGGPARHTELEGGNEARPVMPLTNAPFQMPSFLREHDASSKPAITTRRGNEDITTHNTTSNIKDFRAPSTPSRASTSSTSVKQTVAVNEQQSALGKSSSDIQIKPENQSPSFLPAVFSVPTRTNGDGNANQDRVASAKGQITQANIEVKPENKPPRQLPDQVVPPAPTGVKETTGQKLAHAAVDPGQAKDMSNATTIQAQDTEPITVSDDDMDDDVISIDQKPSRTSKKTRQKPAKPQLTIQGTNAKAEQLTERLERRESVSTRPSPATLRPSFPIQNQMDSVGPNREGGLHQIVNHGLQHQGFNVAHPGGWRHPWPSSSPSRRIIFPVQVEPWYPNQGHVASMPYTGATHPYPPPGTLHAPPPSMVQMPPYDGYGQQDPSLCFGLSGREAMATNSRWYGQPEMASPHHGGGAQGSCFRRRADGSREMRRDSEWNDRQ</sequence>
<accession>A0A9P9WMT1</accession>